<name>A0A0K9YXN2_9BACL</name>
<evidence type="ECO:0000313" key="5">
    <source>
        <dbReference type="Proteomes" id="UP000319578"/>
    </source>
</evidence>
<organism evidence="3 4">
    <name type="scientific">Brevibacillus reuszeri</name>
    <dbReference type="NCBI Taxonomy" id="54915"/>
    <lineage>
        <taxon>Bacteria</taxon>
        <taxon>Bacillati</taxon>
        <taxon>Bacillota</taxon>
        <taxon>Bacilli</taxon>
        <taxon>Bacillales</taxon>
        <taxon>Paenibacillaceae</taxon>
        <taxon>Brevibacillus</taxon>
    </lineage>
</organism>
<dbReference type="EMBL" id="BJON01000016">
    <property type="protein sequence ID" value="GED70592.1"/>
    <property type="molecule type" value="Genomic_DNA"/>
</dbReference>
<evidence type="ECO:0000313" key="2">
    <source>
        <dbReference type="EMBL" id="GED70592.1"/>
    </source>
</evidence>
<reference evidence="2 5" key="3">
    <citation type="submission" date="2019-06" db="EMBL/GenBank/DDBJ databases">
        <title>Whole genome shotgun sequence of Brevibacillus reuszeri NBRC 15719.</title>
        <authorList>
            <person name="Hosoyama A."/>
            <person name="Uohara A."/>
            <person name="Ohji S."/>
            <person name="Ichikawa N."/>
        </authorList>
    </citation>
    <scope>NUCLEOTIDE SEQUENCE [LARGE SCALE GENOMIC DNA]</scope>
    <source>
        <strain evidence="2 5">NBRC 15719</strain>
    </source>
</reference>
<gene>
    <name evidence="3" type="ORF">ADS79_11240</name>
    <name evidence="2" type="ORF">BRE01_42940</name>
</gene>
<accession>A0A0K9YXN2</accession>
<dbReference type="STRING" id="54915.ADS79_11240"/>
<evidence type="ECO:0000256" key="1">
    <source>
        <dbReference type="SAM" id="SignalP"/>
    </source>
</evidence>
<dbReference type="OrthoDB" id="2657928at2"/>
<protein>
    <submittedName>
        <fullName evidence="3">Uncharacterized protein</fullName>
    </submittedName>
</protein>
<dbReference type="Proteomes" id="UP000319578">
    <property type="component" value="Unassembled WGS sequence"/>
</dbReference>
<dbReference type="PATRIC" id="fig|54915.3.peg.1205"/>
<feature type="chain" id="PRO_5005533792" evidence="1">
    <location>
        <begin position="20"/>
        <end position="357"/>
    </location>
</feature>
<sequence length="357" mass="41443">MRKFLLILFLLVCPLTVFAQEETSIPLEQLILQQHFTQKELERTLTLIKAEETRTYGEIARIDLDLQRQKLVIEAMQRHAGEVARAYYTGERANLLTLLLNAENFNEFLLMFDFIQILYEHDIKRLEAFQAERTKLTALQADKQGRLTLLRDTRQKYEAQLAEMLAIQAEKEKNVQKLDDPTTVEALMDHLIADWEKRGLPAFQTFFGMLAKVMVQVPELATPDRIQSDGLFSHTLTIKQDEFNQFLITKDELFKQSHFSFEDNKLTVDGTYDHMQLRLVGEYELVSPSQLKFHITELAFDGFALPPSTIEEMEKTYDLGFYPELISPNIQVEGITMLNEELKLQLKLNLPFGFGKK</sequence>
<reference evidence="4" key="1">
    <citation type="submission" date="2015-07" db="EMBL/GenBank/DDBJ databases">
        <title>Genome sequencing project for genomic taxonomy and phylogenomics of Bacillus-like bacteria.</title>
        <authorList>
            <person name="Liu B."/>
            <person name="Wang J."/>
            <person name="Zhu Y."/>
            <person name="Liu G."/>
            <person name="Chen Q."/>
            <person name="Chen Z."/>
            <person name="Lan J."/>
            <person name="Che J."/>
            <person name="Ge C."/>
            <person name="Shi H."/>
            <person name="Pan Z."/>
            <person name="Liu X."/>
        </authorList>
    </citation>
    <scope>NUCLEOTIDE SEQUENCE [LARGE SCALE GENOMIC DNA]</scope>
    <source>
        <strain evidence="4">DSM 9887</strain>
    </source>
</reference>
<evidence type="ECO:0000313" key="3">
    <source>
        <dbReference type="EMBL" id="KNB73005.1"/>
    </source>
</evidence>
<dbReference type="AlphaFoldDB" id="A0A0K9YXN2"/>
<comment type="caution">
    <text evidence="3">The sequence shown here is derived from an EMBL/GenBank/DDBJ whole genome shotgun (WGS) entry which is preliminary data.</text>
</comment>
<feature type="signal peptide" evidence="1">
    <location>
        <begin position="1"/>
        <end position="19"/>
    </location>
</feature>
<keyword evidence="5" id="KW-1185">Reference proteome</keyword>
<dbReference type="Proteomes" id="UP000036834">
    <property type="component" value="Unassembled WGS sequence"/>
</dbReference>
<reference evidence="3" key="2">
    <citation type="submission" date="2015-07" db="EMBL/GenBank/DDBJ databases">
        <title>MeaNS - Measles Nucleotide Surveillance Program.</title>
        <authorList>
            <person name="Tran T."/>
            <person name="Druce J."/>
        </authorList>
    </citation>
    <scope>NUCLEOTIDE SEQUENCE</scope>
    <source>
        <strain evidence="3">DSM 9887</strain>
    </source>
</reference>
<evidence type="ECO:0000313" key="4">
    <source>
        <dbReference type="Proteomes" id="UP000036834"/>
    </source>
</evidence>
<dbReference type="RefSeq" id="WP_049739057.1">
    <property type="nucleotide sequence ID" value="NZ_BJON01000016.1"/>
</dbReference>
<keyword evidence="1" id="KW-0732">Signal</keyword>
<dbReference type="Gene3D" id="6.10.250.3150">
    <property type="match status" value="1"/>
</dbReference>
<proteinExistence type="predicted"/>
<dbReference type="EMBL" id="LGIQ01000007">
    <property type="protein sequence ID" value="KNB73005.1"/>
    <property type="molecule type" value="Genomic_DNA"/>
</dbReference>